<reference evidence="1" key="1">
    <citation type="submission" date="2014-05" db="EMBL/GenBank/DDBJ databases">
        <authorList>
            <person name="Chronopoulou M."/>
        </authorList>
    </citation>
    <scope>NUCLEOTIDE SEQUENCE</scope>
    <source>
        <tissue evidence="1">Whole organism</tissue>
    </source>
</reference>
<accession>A0A0K2UBX9</accession>
<name>A0A0K2UBX9_LEPSM</name>
<sequence length="52" mass="6117">MNQKNHKCRIFKTLFCEKLLAEITSNGLERVTTFITRLFLLDLLFQIESKGN</sequence>
<protein>
    <submittedName>
        <fullName evidence="1">Uncharacterized protein</fullName>
    </submittedName>
</protein>
<evidence type="ECO:0000313" key="1">
    <source>
        <dbReference type="EMBL" id="CDW35585.1"/>
    </source>
</evidence>
<proteinExistence type="predicted"/>
<organism evidence="1">
    <name type="scientific">Lepeophtheirus salmonis</name>
    <name type="common">Salmon louse</name>
    <name type="synonym">Caligus salmonis</name>
    <dbReference type="NCBI Taxonomy" id="72036"/>
    <lineage>
        <taxon>Eukaryota</taxon>
        <taxon>Metazoa</taxon>
        <taxon>Ecdysozoa</taxon>
        <taxon>Arthropoda</taxon>
        <taxon>Crustacea</taxon>
        <taxon>Multicrustacea</taxon>
        <taxon>Hexanauplia</taxon>
        <taxon>Copepoda</taxon>
        <taxon>Siphonostomatoida</taxon>
        <taxon>Caligidae</taxon>
        <taxon>Lepeophtheirus</taxon>
    </lineage>
</organism>
<dbReference type="EMBL" id="HACA01018224">
    <property type="protein sequence ID" value="CDW35585.1"/>
    <property type="molecule type" value="Transcribed_RNA"/>
</dbReference>
<dbReference type="AlphaFoldDB" id="A0A0K2UBX9"/>